<evidence type="ECO:0000256" key="4">
    <source>
        <dbReference type="ARBA" id="ARBA00023136"/>
    </source>
</evidence>
<evidence type="ECO:0000256" key="2">
    <source>
        <dbReference type="ARBA" id="ARBA00022692"/>
    </source>
</evidence>
<feature type="region of interest" description="Disordered" evidence="8">
    <location>
        <begin position="446"/>
        <end position="478"/>
    </location>
</feature>
<dbReference type="PANTHER" id="PTHR32089:SF119">
    <property type="entry name" value="METHYL-ACCEPTING CHEMOTAXIS PROTEIN CTPL"/>
    <property type="match status" value="1"/>
</dbReference>
<accession>A0A432W9C7</accession>
<sequence>MNITSLSFRASAFRIMGILNVGLFIFALLLAPWHSTWIEVLLIGLPAAVIPLLLYRLLGDHQLARISFGISFMLFAALHIHQSMGMTEIHFGIFVLLAVLIAFRDWLVILVAAAVIAVHHLLFMYLQSSGAGVYLVPESDATLTIVMIHAAFVVVESIALVLICRSSLREAQISQAFFDVTQNLVTADGKIVLSTRCPEMNSPLLKQFNETLQTLHQSVSKIEQSINAIKEEAHDMLVQGDDLSSGMKQKLKEVESIAAATEQMSHNIVQTNQLAQQVLEASEESEKAATSGKSSVTQTQHLVQQLSQQLTKSKEKVTDMAGSTEQIKTVLQVIENIAEQTNLLALNAAIEAARAGEQGRGFAVVADEVRNLAGKTQGSTEQIKKTIDQLIKSSEESVQAVETSLGSLDSTLQAANESDQWLQAIAEKAQQVTSSAHTIANALDQQSAASGEMAHSAQELSGMEHEQSHQGERVAQSAQRLENITRILTTEAQRFSL</sequence>
<evidence type="ECO:0000313" key="12">
    <source>
        <dbReference type="Proteomes" id="UP000288293"/>
    </source>
</evidence>
<gene>
    <name evidence="11" type="ORF">CWE09_08380</name>
</gene>
<evidence type="ECO:0000259" key="10">
    <source>
        <dbReference type="PROSITE" id="PS50111"/>
    </source>
</evidence>
<name>A0A432W9C7_9GAMM</name>
<protein>
    <submittedName>
        <fullName evidence="11">Methyl-accepting chemotaxis protein</fullName>
    </submittedName>
</protein>
<evidence type="ECO:0000256" key="7">
    <source>
        <dbReference type="PROSITE-ProRule" id="PRU00284"/>
    </source>
</evidence>
<dbReference type="GO" id="GO:0016020">
    <property type="term" value="C:membrane"/>
    <property type="evidence" value="ECO:0007669"/>
    <property type="project" value="UniProtKB-SubCell"/>
</dbReference>
<keyword evidence="2 9" id="KW-0812">Transmembrane</keyword>
<keyword evidence="12" id="KW-1185">Reference proteome</keyword>
<dbReference type="InterPro" id="IPR004090">
    <property type="entry name" value="Chemotax_Me-accpt_rcpt"/>
</dbReference>
<feature type="transmembrane region" description="Helical" evidence="9">
    <location>
        <begin position="62"/>
        <end position="80"/>
    </location>
</feature>
<feature type="transmembrane region" description="Helical" evidence="9">
    <location>
        <begin position="108"/>
        <end position="126"/>
    </location>
</feature>
<dbReference type="GO" id="GO:0007165">
    <property type="term" value="P:signal transduction"/>
    <property type="evidence" value="ECO:0007669"/>
    <property type="project" value="UniProtKB-KW"/>
</dbReference>
<organism evidence="11 12">
    <name type="scientific">Aliidiomarina minuta</name>
    <dbReference type="NCBI Taxonomy" id="880057"/>
    <lineage>
        <taxon>Bacteria</taxon>
        <taxon>Pseudomonadati</taxon>
        <taxon>Pseudomonadota</taxon>
        <taxon>Gammaproteobacteria</taxon>
        <taxon>Alteromonadales</taxon>
        <taxon>Idiomarinaceae</taxon>
        <taxon>Aliidiomarina</taxon>
    </lineage>
</organism>
<dbReference type="Gene3D" id="1.10.287.950">
    <property type="entry name" value="Methyl-accepting chemotaxis protein"/>
    <property type="match status" value="1"/>
</dbReference>
<dbReference type="FunFam" id="1.10.287.950:FF:000001">
    <property type="entry name" value="Methyl-accepting chemotaxis sensory transducer"/>
    <property type="match status" value="1"/>
</dbReference>
<evidence type="ECO:0000256" key="8">
    <source>
        <dbReference type="SAM" id="MobiDB-lite"/>
    </source>
</evidence>
<evidence type="ECO:0000256" key="3">
    <source>
        <dbReference type="ARBA" id="ARBA00022989"/>
    </source>
</evidence>
<dbReference type="SMART" id="SM00283">
    <property type="entry name" value="MA"/>
    <property type="match status" value="1"/>
</dbReference>
<feature type="transmembrane region" description="Helical" evidence="9">
    <location>
        <begin position="86"/>
        <end position="103"/>
    </location>
</feature>
<comment type="caution">
    <text evidence="11">The sequence shown here is derived from an EMBL/GenBank/DDBJ whole genome shotgun (WGS) entry which is preliminary data.</text>
</comment>
<evidence type="ECO:0000313" key="11">
    <source>
        <dbReference type="EMBL" id="RUO26702.1"/>
    </source>
</evidence>
<dbReference type="PRINTS" id="PR00260">
    <property type="entry name" value="CHEMTRNSDUCR"/>
</dbReference>
<keyword evidence="4 9" id="KW-0472">Membrane</keyword>
<dbReference type="OrthoDB" id="2489132at2"/>
<dbReference type="EMBL" id="PIPL01000001">
    <property type="protein sequence ID" value="RUO26702.1"/>
    <property type="molecule type" value="Genomic_DNA"/>
</dbReference>
<feature type="transmembrane region" description="Helical" evidence="9">
    <location>
        <begin position="146"/>
        <end position="164"/>
    </location>
</feature>
<dbReference type="CDD" id="cd11386">
    <property type="entry name" value="MCP_signal"/>
    <property type="match status" value="1"/>
</dbReference>
<dbReference type="AlphaFoldDB" id="A0A432W9C7"/>
<feature type="transmembrane region" description="Helical" evidence="9">
    <location>
        <begin position="37"/>
        <end position="55"/>
    </location>
</feature>
<dbReference type="Proteomes" id="UP000288293">
    <property type="component" value="Unassembled WGS sequence"/>
</dbReference>
<dbReference type="Pfam" id="PF00015">
    <property type="entry name" value="MCPsignal"/>
    <property type="match status" value="1"/>
</dbReference>
<comment type="subcellular location">
    <subcellularLocation>
        <location evidence="1">Membrane</location>
        <topology evidence="1">Multi-pass membrane protein</topology>
    </subcellularLocation>
</comment>
<evidence type="ECO:0000256" key="9">
    <source>
        <dbReference type="SAM" id="Phobius"/>
    </source>
</evidence>
<proteinExistence type="inferred from homology"/>
<evidence type="ECO:0000256" key="1">
    <source>
        <dbReference type="ARBA" id="ARBA00004141"/>
    </source>
</evidence>
<feature type="transmembrane region" description="Helical" evidence="9">
    <location>
        <begin position="12"/>
        <end position="31"/>
    </location>
</feature>
<evidence type="ECO:0000256" key="5">
    <source>
        <dbReference type="ARBA" id="ARBA00023224"/>
    </source>
</evidence>
<dbReference type="PROSITE" id="PS50111">
    <property type="entry name" value="CHEMOTAXIS_TRANSDUC_2"/>
    <property type="match status" value="1"/>
</dbReference>
<feature type="compositionally biased region" description="Basic and acidic residues" evidence="8">
    <location>
        <begin position="462"/>
        <end position="472"/>
    </location>
</feature>
<dbReference type="PANTHER" id="PTHR32089">
    <property type="entry name" value="METHYL-ACCEPTING CHEMOTAXIS PROTEIN MCPB"/>
    <property type="match status" value="1"/>
</dbReference>
<keyword evidence="5 7" id="KW-0807">Transducer</keyword>
<dbReference type="InterPro" id="IPR004089">
    <property type="entry name" value="MCPsignal_dom"/>
</dbReference>
<dbReference type="SUPFAM" id="SSF58104">
    <property type="entry name" value="Methyl-accepting chemotaxis protein (MCP) signaling domain"/>
    <property type="match status" value="1"/>
</dbReference>
<evidence type="ECO:0000256" key="6">
    <source>
        <dbReference type="ARBA" id="ARBA00029447"/>
    </source>
</evidence>
<comment type="similarity">
    <text evidence="6">Belongs to the methyl-accepting chemotaxis (MCP) protein family.</text>
</comment>
<dbReference type="GO" id="GO:0004888">
    <property type="term" value="F:transmembrane signaling receptor activity"/>
    <property type="evidence" value="ECO:0007669"/>
    <property type="project" value="InterPro"/>
</dbReference>
<keyword evidence="3 9" id="KW-1133">Transmembrane helix</keyword>
<dbReference type="GO" id="GO:0006935">
    <property type="term" value="P:chemotaxis"/>
    <property type="evidence" value="ECO:0007669"/>
    <property type="project" value="InterPro"/>
</dbReference>
<feature type="domain" description="Methyl-accepting transducer" evidence="10">
    <location>
        <begin position="225"/>
        <end position="461"/>
    </location>
</feature>
<reference evidence="11 12" key="1">
    <citation type="journal article" date="2011" name="Front. Microbiol.">
        <title>Genomic signatures of strain selection and enhancement in Bacillus atrophaeus var. globigii, a historical biowarfare simulant.</title>
        <authorList>
            <person name="Gibbons H.S."/>
            <person name="Broomall S.M."/>
            <person name="McNew L.A."/>
            <person name="Daligault H."/>
            <person name="Chapman C."/>
            <person name="Bruce D."/>
            <person name="Karavis M."/>
            <person name="Krepps M."/>
            <person name="McGregor P.A."/>
            <person name="Hong C."/>
            <person name="Park K.H."/>
            <person name="Akmal A."/>
            <person name="Feldman A."/>
            <person name="Lin J.S."/>
            <person name="Chang W.E."/>
            <person name="Higgs B.W."/>
            <person name="Demirev P."/>
            <person name="Lindquist J."/>
            <person name="Liem A."/>
            <person name="Fochler E."/>
            <person name="Read T.D."/>
            <person name="Tapia R."/>
            <person name="Johnson S."/>
            <person name="Bishop-Lilly K.A."/>
            <person name="Detter C."/>
            <person name="Han C."/>
            <person name="Sozhamannan S."/>
            <person name="Rosenzweig C.N."/>
            <person name="Skowronski E.W."/>
        </authorList>
    </citation>
    <scope>NUCLEOTIDE SEQUENCE [LARGE SCALE GENOMIC DNA]</scope>
    <source>
        <strain evidence="11 12">MLST1</strain>
    </source>
</reference>
<dbReference type="RefSeq" id="WP_126803513.1">
    <property type="nucleotide sequence ID" value="NZ_PIPL01000001.1"/>
</dbReference>